<dbReference type="InterPro" id="IPR018289">
    <property type="entry name" value="MULE_transposase_dom"/>
</dbReference>
<evidence type="ECO:0000313" key="3">
    <source>
        <dbReference type="Proteomes" id="UP000015105"/>
    </source>
</evidence>
<name>A0A453HN58_AEGTS</name>
<dbReference type="AlphaFoldDB" id="A0A453HN58"/>
<dbReference type="Proteomes" id="UP000015105">
    <property type="component" value="Chromosome 4D"/>
</dbReference>
<reference evidence="3" key="1">
    <citation type="journal article" date="2014" name="Science">
        <title>Ancient hybridizations among the ancestral genomes of bread wheat.</title>
        <authorList>
            <consortium name="International Wheat Genome Sequencing Consortium,"/>
            <person name="Marcussen T."/>
            <person name="Sandve S.R."/>
            <person name="Heier L."/>
            <person name="Spannagl M."/>
            <person name="Pfeifer M."/>
            <person name="Jakobsen K.S."/>
            <person name="Wulff B.B."/>
            <person name="Steuernagel B."/>
            <person name="Mayer K.F."/>
            <person name="Olsen O.A."/>
        </authorList>
    </citation>
    <scope>NUCLEOTIDE SEQUENCE [LARGE SCALE GENOMIC DNA]</scope>
    <source>
        <strain evidence="3">cv. AL8/78</strain>
    </source>
</reference>
<evidence type="ECO:0000259" key="1">
    <source>
        <dbReference type="Pfam" id="PF10551"/>
    </source>
</evidence>
<proteinExistence type="predicted"/>
<dbReference type="Pfam" id="PF10551">
    <property type="entry name" value="MULE"/>
    <property type="match status" value="1"/>
</dbReference>
<dbReference type="EnsemblPlants" id="AET4Gv20245900.1">
    <property type="protein sequence ID" value="AET4Gv20245900.1"/>
    <property type="gene ID" value="AET4Gv20245900"/>
</dbReference>
<protein>
    <recommendedName>
        <fullName evidence="1">MULE transposase domain-containing protein</fullName>
    </recommendedName>
</protein>
<reference evidence="2" key="4">
    <citation type="submission" date="2019-03" db="UniProtKB">
        <authorList>
            <consortium name="EnsemblPlants"/>
        </authorList>
    </citation>
    <scope>IDENTIFICATION</scope>
</reference>
<reference evidence="2" key="5">
    <citation type="journal article" date="2021" name="G3 (Bethesda)">
        <title>Aegilops tauschii genome assembly Aet v5.0 features greater sequence contiguity and improved annotation.</title>
        <authorList>
            <person name="Wang L."/>
            <person name="Zhu T."/>
            <person name="Rodriguez J.C."/>
            <person name="Deal K.R."/>
            <person name="Dubcovsky J."/>
            <person name="McGuire P.E."/>
            <person name="Lux T."/>
            <person name="Spannagl M."/>
            <person name="Mayer K.F.X."/>
            <person name="Baldrich P."/>
            <person name="Meyers B.C."/>
            <person name="Huo N."/>
            <person name="Gu Y.Q."/>
            <person name="Zhou H."/>
            <person name="Devos K.M."/>
            <person name="Bennetzen J.L."/>
            <person name="Unver T."/>
            <person name="Budak H."/>
            <person name="Gulick P.J."/>
            <person name="Galiba G."/>
            <person name="Kalapos B."/>
            <person name="Nelson D.R."/>
            <person name="Li P."/>
            <person name="You F.M."/>
            <person name="Luo M.C."/>
            <person name="Dvorak J."/>
        </authorList>
    </citation>
    <scope>NUCLEOTIDE SEQUENCE [LARGE SCALE GENOMIC DNA]</scope>
    <source>
        <strain evidence="2">cv. AL8/78</strain>
    </source>
</reference>
<reference evidence="2" key="3">
    <citation type="journal article" date="2017" name="Nature">
        <title>Genome sequence of the progenitor of the wheat D genome Aegilops tauschii.</title>
        <authorList>
            <person name="Luo M.C."/>
            <person name="Gu Y.Q."/>
            <person name="Puiu D."/>
            <person name="Wang H."/>
            <person name="Twardziok S.O."/>
            <person name="Deal K.R."/>
            <person name="Huo N."/>
            <person name="Zhu T."/>
            <person name="Wang L."/>
            <person name="Wang Y."/>
            <person name="McGuire P.E."/>
            <person name="Liu S."/>
            <person name="Long H."/>
            <person name="Ramasamy R.K."/>
            <person name="Rodriguez J.C."/>
            <person name="Van S.L."/>
            <person name="Yuan L."/>
            <person name="Wang Z."/>
            <person name="Xia Z."/>
            <person name="Xiao L."/>
            <person name="Anderson O.D."/>
            <person name="Ouyang S."/>
            <person name="Liang Y."/>
            <person name="Zimin A.V."/>
            <person name="Pertea G."/>
            <person name="Qi P."/>
            <person name="Bennetzen J.L."/>
            <person name="Dai X."/>
            <person name="Dawson M.W."/>
            <person name="Muller H.G."/>
            <person name="Kugler K."/>
            <person name="Rivarola-Duarte L."/>
            <person name="Spannagl M."/>
            <person name="Mayer K.F.X."/>
            <person name="Lu F.H."/>
            <person name="Bevan M.W."/>
            <person name="Leroy P."/>
            <person name="Li P."/>
            <person name="You F.M."/>
            <person name="Sun Q."/>
            <person name="Liu Z."/>
            <person name="Lyons E."/>
            <person name="Wicker T."/>
            <person name="Salzberg S.L."/>
            <person name="Devos K.M."/>
            <person name="Dvorak J."/>
        </authorList>
    </citation>
    <scope>NUCLEOTIDE SEQUENCE [LARGE SCALE GENOMIC DNA]</scope>
    <source>
        <strain evidence="2">cv. AL8/78</strain>
    </source>
</reference>
<feature type="domain" description="MULE transposase" evidence="1">
    <location>
        <begin position="102"/>
        <end position="150"/>
    </location>
</feature>
<evidence type="ECO:0000313" key="2">
    <source>
        <dbReference type="EnsemblPlants" id="AET4Gv20245900.1"/>
    </source>
</evidence>
<sequence length="151" mass="17535">MSLKKFQDKVQVEYNMIPKRSKLGRARRAAVSEIRGEDDDQYKWLWDYGQELRRSNPGSTFFLCTKELTDEKTKVTRDHFSTLYWSLDACKRGWLAGCRPIIFLDGCHIKTRYKGTMLTAVGIDPNDCIFPIAFGLCEVECTSSWEWFLAS</sequence>
<dbReference type="STRING" id="200361.A0A453HN58"/>
<dbReference type="PANTHER" id="PTHR31973:SF191">
    <property type="entry name" value="OS05G0489400 PROTEIN"/>
    <property type="match status" value="1"/>
</dbReference>
<organism evidence="2 3">
    <name type="scientific">Aegilops tauschii subsp. strangulata</name>
    <name type="common">Goatgrass</name>
    <dbReference type="NCBI Taxonomy" id="200361"/>
    <lineage>
        <taxon>Eukaryota</taxon>
        <taxon>Viridiplantae</taxon>
        <taxon>Streptophyta</taxon>
        <taxon>Embryophyta</taxon>
        <taxon>Tracheophyta</taxon>
        <taxon>Spermatophyta</taxon>
        <taxon>Magnoliopsida</taxon>
        <taxon>Liliopsida</taxon>
        <taxon>Poales</taxon>
        <taxon>Poaceae</taxon>
        <taxon>BOP clade</taxon>
        <taxon>Pooideae</taxon>
        <taxon>Triticodae</taxon>
        <taxon>Triticeae</taxon>
        <taxon>Triticinae</taxon>
        <taxon>Aegilops</taxon>
    </lineage>
</organism>
<reference evidence="3" key="2">
    <citation type="journal article" date="2017" name="Nat. Plants">
        <title>The Aegilops tauschii genome reveals multiple impacts of transposons.</title>
        <authorList>
            <person name="Zhao G."/>
            <person name="Zou C."/>
            <person name="Li K."/>
            <person name="Wang K."/>
            <person name="Li T."/>
            <person name="Gao L."/>
            <person name="Zhang X."/>
            <person name="Wang H."/>
            <person name="Yang Z."/>
            <person name="Liu X."/>
            <person name="Jiang W."/>
            <person name="Mao L."/>
            <person name="Kong X."/>
            <person name="Jiao Y."/>
            <person name="Jia J."/>
        </authorList>
    </citation>
    <scope>NUCLEOTIDE SEQUENCE [LARGE SCALE GENOMIC DNA]</scope>
    <source>
        <strain evidence="3">cv. AL8/78</strain>
    </source>
</reference>
<accession>A0A453HN58</accession>
<dbReference type="PANTHER" id="PTHR31973">
    <property type="entry name" value="POLYPROTEIN, PUTATIVE-RELATED"/>
    <property type="match status" value="1"/>
</dbReference>
<keyword evidence="3" id="KW-1185">Reference proteome</keyword>
<dbReference type="Gramene" id="AET4Gv20245900.1">
    <property type="protein sequence ID" value="AET4Gv20245900.1"/>
    <property type="gene ID" value="AET4Gv20245900"/>
</dbReference>